<organism evidence="3 4">
    <name type="scientific">Roseibium alexandrii (strain DSM 17067 / NCIMB 14079 / DFL-11)</name>
    <name type="common">Labrenzia alexandrii</name>
    <dbReference type="NCBI Taxonomy" id="244592"/>
    <lineage>
        <taxon>Bacteria</taxon>
        <taxon>Pseudomonadati</taxon>
        <taxon>Pseudomonadota</taxon>
        <taxon>Alphaproteobacteria</taxon>
        <taxon>Hyphomicrobiales</taxon>
        <taxon>Stappiaceae</taxon>
        <taxon>Roseibium</taxon>
    </lineage>
</organism>
<dbReference type="GO" id="GO:0015074">
    <property type="term" value="P:DNA integration"/>
    <property type="evidence" value="ECO:0007669"/>
    <property type="project" value="InterPro"/>
</dbReference>
<evidence type="ECO:0000313" key="3">
    <source>
        <dbReference type="EMBL" id="EEE45376.1"/>
    </source>
</evidence>
<dbReference type="GO" id="GO:0006310">
    <property type="term" value="P:DNA recombination"/>
    <property type="evidence" value="ECO:0007669"/>
    <property type="project" value="UniProtKB-KW"/>
</dbReference>
<evidence type="ECO:0000313" key="4">
    <source>
        <dbReference type="Proteomes" id="UP000004703"/>
    </source>
</evidence>
<reference evidence="3 4" key="2">
    <citation type="submission" date="2013-04" db="EMBL/GenBank/DDBJ databases">
        <authorList>
            <person name="Fiebig A."/>
            <person name="Pradella S."/>
            <person name="Wagner-Doebler I."/>
        </authorList>
    </citation>
    <scope>NUCLEOTIDE SEQUENCE [LARGE SCALE GENOMIC DNA]</scope>
    <source>
        <strain evidence="4">DSM 17067 / NCIMB 14079 / DFL-11</strain>
    </source>
</reference>
<feature type="domain" description="Tyr recombinase" evidence="2">
    <location>
        <begin position="248"/>
        <end position="423"/>
    </location>
</feature>
<dbReference type="InterPro" id="IPR011010">
    <property type="entry name" value="DNA_brk_join_enz"/>
</dbReference>
<dbReference type="PROSITE" id="PS51898">
    <property type="entry name" value="TYR_RECOMBINASE"/>
    <property type="match status" value="1"/>
</dbReference>
<dbReference type="InterPro" id="IPR013762">
    <property type="entry name" value="Integrase-like_cat_sf"/>
</dbReference>
<keyword evidence="1" id="KW-0233">DNA recombination</keyword>
<dbReference type="InterPro" id="IPR046668">
    <property type="entry name" value="DUF6538"/>
</dbReference>
<dbReference type="Pfam" id="PF20172">
    <property type="entry name" value="DUF6538"/>
    <property type="match status" value="1"/>
</dbReference>
<sequence length="429" mass="49501">MSEYKRYVVKRGDWYHFQRAVPAAYKWVDRRRWVRQALKTRDYAEAVVRAGEVNRRVTAYWASLVKSGSAHSNDRYRAAIDLASVFGIEYRPFSEVIQLPAAEFVRRANILARNDPDNPAHFKAIFGTEDKPRIKMGALLAEYEKIAKDETTGKNADQMRVWRNPKKRAIANWIKVVSDCHIDEISQFHTLDFRDWWLERIEVDGLKPSTANKDLTHLNKMHRVVCKFHRIDHIKPFQDTYFSEGIEGEKYPFSRDWIKNKILPGIASMNDEARALLMIVASTGARPSEPARAPNEKFRLDADIPHLIIEPDDKVKIKTKYSKRIVPLCGSALDGARLLVGLKKRRYMAKTSSLSAAVNKYLSDHNLRETPNHSFYSLRHTFQDGLTALDVPDRMQTELMGHKFDRPVYGTGPTLEHKKTVIEKLAFYG</sequence>
<proteinExistence type="predicted"/>
<dbReference type="SUPFAM" id="SSF56349">
    <property type="entry name" value="DNA breaking-rejoining enzymes"/>
    <property type="match status" value="1"/>
</dbReference>
<gene>
    <name evidence="3" type="ORF">SADFL11_2665</name>
</gene>
<dbReference type="InterPro" id="IPR002104">
    <property type="entry name" value="Integrase_catalytic"/>
</dbReference>
<dbReference type="EMBL" id="ACCU02000003">
    <property type="protein sequence ID" value="EEE45376.1"/>
    <property type="molecule type" value="Genomic_DNA"/>
</dbReference>
<evidence type="ECO:0000256" key="1">
    <source>
        <dbReference type="ARBA" id="ARBA00023172"/>
    </source>
</evidence>
<evidence type="ECO:0000259" key="2">
    <source>
        <dbReference type="PROSITE" id="PS51898"/>
    </source>
</evidence>
<dbReference type="AlphaFoldDB" id="A0A5E8H0E6"/>
<dbReference type="Proteomes" id="UP000004703">
    <property type="component" value="Chromosome"/>
</dbReference>
<accession>A0A5E8H0E6</accession>
<protein>
    <submittedName>
        <fullName evidence="3">Phage integrase family</fullName>
    </submittedName>
</protein>
<comment type="caution">
    <text evidence="3">The sequence shown here is derived from an EMBL/GenBank/DDBJ whole genome shotgun (WGS) entry which is preliminary data.</text>
</comment>
<dbReference type="Gene3D" id="1.10.443.10">
    <property type="entry name" value="Intergrase catalytic core"/>
    <property type="match status" value="1"/>
</dbReference>
<dbReference type="RefSeq" id="WP_008193273.1">
    <property type="nucleotide sequence ID" value="NZ_CM011002.1"/>
</dbReference>
<name>A0A5E8H0E6_ROSAD</name>
<reference evidence="3 4" key="1">
    <citation type="submission" date="2008-01" db="EMBL/GenBank/DDBJ databases">
        <authorList>
            <person name="Wagner-Dobler I."/>
            <person name="Ferriera S."/>
            <person name="Johnson J."/>
            <person name="Kravitz S."/>
            <person name="Beeson K."/>
            <person name="Sutton G."/>
            <person name="Rogers Y.-H."/>
            <person name="Friedman R."/>
            <person name="Frazier M."/>
            <person name="Venter J.C."/>
        </authorList>
    </citation>
    <scope>NUCLEOTIDE SEQUENCE [LARGE SCALE GENOMIC DNA]</scope>
    <source>
        <strain evidence="4">DSM 17067 / NCIMB 14079 / DFL-11</strain>
    </source>
</reference>
<dbReference type="GO" id="GO:0003677">
    <property type="term" value="F:DNA binding"/>
    <property type="evidence" value="ECO:0007669"/>
    <property type="project" value="InterPro"/>
</dbReference>